<dbReference type="AlphaFoldDB" id="A0A9W8AD15"/>
<dbReference type="InterPro" id="IPR010405">
    <property type="entry name" value="COBRA1"/>
</dbReference>
<dbReference type="OrthoDB" id="5548359at2759"/>
<evidence type="ECO:0000313" key="1">
    <source>
        <dbReference type="EMBL" id="KAJ1928457.1"/>
    </source>
</evidence>
<keyword evidence="2" id="KW-1185">Reference proteome</keyword>
<dbReference type="Pfam" id="PF06209">
    <property type="entry name" value="COBRA1"/>
    <property type="match status" value="1"/>
</dbReference>
<protein>
    <recommendedName>
        <fullName evidence="3">Cofactor of BRCA1-domain-containing protein</fullName>
    </recommendedName>
</protein>
<dbReference type="Proteomes" id="UP001150569">
    <property type="component" value="Unassembled WGS sequence"/>
</dbReference>
<reference evidence="1" key="1">
    <citation type="submission" date="2022-07" db="EMBL/GenBank/DDBJ databases">
        <title>Phylogenomic reconstructions and comparative analyses of Kickxellomycotina fungi.</title>
        <authorList>
            <person name="Reynolds N.K."/>
            <person name="Stajich J.E."/>
            <person name="Barry K."/>
            <person name="Grigoriev I.V."/>
            <person name="Crous P."/>
            <person name="Smith M.E."/>
        </authorList>
    </citation>
    <scope>NUCLEOTIDE SEQUENCE</scope>
    <source>
        <strain evidence="1">RSA 861</strain>
    </source>
</reference>
<gene>
    <name evidence="1" type="ORF">IWQ60_002024</name>
</gene>
<dbReference type="GO" id="GO:0034244">
    <property type="term" value="P:negative regulation of transcription elongation by RNA polymerase II"/>
    <property type="evidence" value="ECO:0007669"/>
    <property type="project" value="TreeGrafter"/>
</dbReference>
<organism evidence="1 2">
    <name type="scientific">Tieghemiomyces parasiticus</name>
    <dbReference type="NCBI Taxonomy" id="78921"/>
    <lineage>
        <taxon>Eukaryota</taxon>
        <taxon>Fungi</taxon>
        <taxon>Fungi incertae sedis</taxon>
        <taxon>Zoopagomycota</taxon>
        <taxon>Kickxellomycotina</taxon>
        <taxon>Dimargaritomycetes</taxon>
        <taxon>Dimargaritales</taxon>
        <taxon>Dimargaritaceae</taxon>
        <taxon>Tieghemiomyces</taxon>
    </lineage>
</organism>
<evidence type="ECO:0000313" key="2">
    <source>
        <dbReference type="Proteomes" id="UP001150569"/>
    </source>
</evidence>
<dbReference type="GO" id="GO:0032021">
    <property type="term" value="C:NELF complex"/>
    <property type="evidence" value="ECO:0007669"/>
    <property type="project" value="TreeGrafter"/>
</dbReference>
<proteinExistence type="predicted"/>
<dbReference type="PANTHER" id="PTHR13503">
    <property type="entry name" value="NEGATIVE ELONGATION FACTOR COMPLEX MEMBER B"/>
    <property type="match status" value="1"/>
</dbReference>
<name>A0A9W8AD15_9FUNG</name>
<dbReference type="PANTHER" id="PTHR13503:SF3">
    <property type="entry name" value="NEGATIVE ELONGATION FACTOR B"/>
    <property type="match status" value="1"/>
</dbReference>
<dbReference type="EMBL" id="JANBPT010000072">
    <property type="protein sequence ID" value="KAJ1928457.1"/>
    <property type="molecule type" value="Genomic_DNA"/>
</dbReference>
<sequence>MSDAPQDYLIAAAGREYIRQALSVNDPKSVISEVQSKYSLHQPFVNEAYPMLETSGCPRRVVNTACLDALKKEVLAKIDAGLSDEQHARMLVSTLPYLQVVQLRQVPLALLRIKPESITKDAMHAIMDDPELFEECPIAVKRHMWTVEPSLFYAFVAPLLDAYRQDGEMKDAARELRPTNLAATIALRRNHPTIRTLVEAIYDNLPLYNAVLGILRQGFLKSGDPMYCTLRFDLLMKMHESDIRAIITKDPCHQLVWFLDACYRNQVMDERRLSDMQGYLATVSPGGPVYGEIGMVLYSDFVTQIFSLQLFNNIAHPDSAKPHKTEHSLRWVATRLKHGMLAQKMLETRVFEEVEYDRNLVRGFMSTLRRIVASDTRRNRDLHHRYPDQPTDLVGFDYHPQGDDQGADGSDTLPLIEELNQTVAVDEVAIRIFSQYTLDRLLRLDLPALTQALPVYSLYLASTAGDINVDKSSDRVGAAIRSVWEAFIQSFVSCIIADLRPLYVPILKYGRLHEILIDRFLVASAETSPFALRQVFRLCTYLQSHLLSAHSNLSDGLSSEHRTDAFRLIAEWAEDACRVGLGHLASGAGGAPLLPEVRAELVAAAQTLVQKSPPAAGAHQLTLRSCPHVKAFLDAGTGQP</sequence>
<comment type="caution">
    <text evidence="1">The sequence shown here is derived from an EMBL/GenBank/DDBJ whole genome shotgun (WGS) entry which is preliminary data.</text>
</comment>
<evidence type="ECO:0008006" key="3">
    <source>
        <dbReference type="Google" id="ProtNLM"/>
    </source>
</evidence>
<accession>A0A9W8AD15</accession>